<gene>
    <name evidence="2" type="ORF">SNAT2548_LOCUS15445</name>
</gene>
<dbReference type="AlphaFoldDB" id="A0A812N0Y8"/>
<evidence type="ECO:0000313" key="2">
    <source>
        <dbReference type="EMBL" id="CAE7293119.1"/>
    </source>
</evidence>
<dbReference type="Proteomes" id="UP000604046">
    <property type="component" value="Unassembled WGS sequence"/>
</dbReference>
<dbReference type="EMBL" id="CAJNDS010001968">
    <property type="protein sequence ID" value="CAE7293119.1"/>
    <property type="molecule type" value="Genomic_DNA"/>
</dbReference>
<feature type="compositionally biased region" description="Gly residues" evidence="1">
    <location>
        <begin position="73"/>
        <end position="83"/>
    </location>
</feature>
<keyword evidence="3" id="KW-1185">Reference proteome</keyword>
<proteinExistence type="predicted"/>
<feature type="region of interest" description="Disordered" evidence="1">
    <location>
        <begin position="118"/>
        <end position="140"/>
    </location>
</feature>
<dbReference type="OrthoDB" id="442562at2759"/>
<evidence type="ECO:0000313" key="3">
    <source>
        <dbReference type="Proteomes" id="UP000604046"/>
    </source>
</evidence>
<reference evidence="2" key="1">
    <citation type="submission" date="2021-02" db="EMBL/GenBank/DDBJ databases">
        <authorList>
            <person name="Dougan E. K."/>
            <person name="Rhodes N."/>
            <person name="Thang M."/>
            <person name="Chan C."/>
        </authorList>
    </citation>
    <scope>NUCLEOTIDE SEQUENCE</scope>
</reference>
<feature type="region of interest" description="Disordered" evidence="1">
    <location>
        <begin position="1"/>
        <end position="90"/>
    </location>
</feature>
<evidence type="ECO:0000256" key="1">
    <source>
        <dbReference type="SAM" id="MobiDB-lite"/>
    </source>
</evidence>
<sequence>MRERYERVQAGLASDATEGPVSQSLTNQDAEAADEQLPAPADREVEPPKKVLDPKTGKEIDLPEGGRYYDSGGTLGRKYGGTRGSKKPESIPSYLWVNMSKKQKEKAIVDEAREQALRDMETPTEGSAGSSSAAAAAPAASKDHWEVRLNECKLIRYHYVPRREMFSPDITDCPIELSRISKQRSTTIIPVGGVDVIHEDDDWKNVRKRNKKTSFKWIGKTEFILDRIHSPAPDGDGKDAFPAMPTVPHEPEHREKISSNLPVSEDEVRELFALVARPVGRREILEDPKAQAALDVEWNKLMVKKAWDMGSVREWKDVSDEAIKKGKKVHVGKVFEICVEKGSELPKGDPQRKFKGRTVFQGNNVKDENSDQALFSELGSSPATMEAGKALDAYGHAPGNDCQQADGKQAYTQTTLKGKETWVRLPPDRWPPAWKGKYKDPVVRLTLALYWCVTMFSPGVHSMPCRPLKPSFVPLVNTDSRK</sequence>
<organism evidence="2 3">
    <name type="scientific">Symbiodinium natans</name>
    <dbReference type="NCBI Taxonomy" id="878477"/>
    <lineage>
        <taxon>Eukaryota</taxon>
        <taxon>Sar</taxon>
        <taxon>Alveolata</taxon>
        <taxon>Dinophyceae</taxon>
        <taxon>Suessiales</taxon>
        <taxon>Symbiodiniaceae</taxon>
        <taxon>Symbiodinium</taxon>
    </lineage>
</organism>
<accession>A0A812N0Y8</accession>
<feature type="compositionally biased region" description="Low complexity" evidence="1">
    <location>
        <begin position="123"/>
        <end position="140"/>
    </location>
</feature>
<protein>
    <submittedName>
        <fullName evidence="2">Uncharacterized protein</fullName>
    </submittedName>
</protein>
<feature type="compositionally biased region" description="Basic and acidic residues" evidence="1">
    <location>
        <begin position="41"/>
        <end position="61"/>
    </location>
</feature>
<feature type="compositionally biased region" description="Polar residues" evidence="1">
    <location>
        <begin position="20"/>
        <end position="29"/>
    </location>
</feature>
<comment type="caution">
    <text evidence="2">The sequence shown here is derived from an EMBL/GenBank/DDBJ whole genome shotgun (WGS) entry which is preliminary data.</text>
</comment>
<name>A0A812N0Y8_9DINO</name>